<evidence type="ECO:0000313" key="4">
    <source>
        <dbReference type="Proteomes" id="UP000003330"/>
    </source>
</evidence>
<dbReference type="Pfam" id="PF01223">
    <property type="entry name" value="Endonuclease_NS"/>
    <property type="match status" value="1"/>
</dbReference>
<feature type="domain" description="DNA/RNA non-specific endonuclease/pyrophosphatase/phosphodiesterase" evidence="2">
    <location>
        <begin position="110"/>
        <end position="286"/>
    </location>
</feature>
<reference evidence="3 4" key="1">
    <citation type="journal article" date="2014" name="Int. J. Syst. Evol. Microbiol.">
        <title>Phylogenomics and the dynamic genome evolution of the genus Streptococcus.</title>
        <authorList>
            <consortium name="The Broad Institute Genome Sequencing Platform"/>
            <person name="Richards V.P."/>
            <person name="Palmer S.R."/>
            <person name="Pavinski Bitar P.D."/>
            <person name="Qin X."/>
            <person name="Weinstock G.M."/>
            <person name="Highlander S.K."/>
            <person name="Town C.D."/>
            <person name="Burne R.A."/>
            <person name="Stanhope M.J."/>
        </authorList>
    </citation>
    <scope>NUCLEOTIDE SEQUENCE [LARGE SCALE GENOMIC DNA]</scope>
    <source>
        <strain evidence="3 4">707-05</strain>
    </source>
</reference>
<dbReference type="OrthoDB" id="9783680at2"/>
<gene>
    <name evidence="3" type="ORF">STRIC_1512</name>
</gene>
<dbReference type="AlphaFoldDB" id="G5K3Y8"/>
<dbReference type="GO" id="GO:0046872">
    <property type="term" value="F:metal ion binding"/>
    <property type="evidence" value="ECO:0007669"/>
    <property type="project" value="InterPro"/>
</dbReference>
<dbReference type="Gene3D" id="3.40.570.10">
    <property type="entry name" value="Extracellular Endonuclease, subunit A"/>
    <property type="match status" value="1"/>
</dbReference>
<feature type="region of interest" description="Disordered" evidence="1">
    <location>
        <begin position="49"/>
        <end position="69"/>
    </location>
</feature>
<dbReference type="GO" id="GO:0003676">
    <property type="term" value="F:nucleic acid binding"/>
    <property type="evidence" value="ECO:0007669"/>
    <property type="project" value="InterPro"/>
</dbReference>
<name>G5K3Y8_9STRE</name>
<evidence type="ECO:0000313" key="3">
    <source>
        <dbReference type="EMBL" id="EHI69590.1"/>
    </source>
</evidence>
<dbReference type="GO" id="GO:0016787">
    <property type="term" value="F:hydrolase activity"/>
    <property type="evidence" value="ECO:0007669"/>
    <property type="project" value="InterPro"/>
</dbReference>
<dbReference type="SMART" id="SM00892">
    <property type="entry name" value="Endonuclease_NS"/>
    <property type="match status" value="1"/>
</dbReference>
<dbReference type="InterPro" id="IPR044929">
    <property type="entry name" value="DNA/RNA_non-sp_Endonuclease_sf"/>
</dbReference>
<dbReference type="RefSeq" id="WP_008089038.1">
    <property type="nucleotide sequence ID" value="NZ_AEUX02000006.1"/>
</dbReference>
<dbReference type="InterPro" id="IPR001604">
    <property type="entry name" value="Endo_G_ENPP1-like_dom"/>
</dbReference>
<dbReference type="STRING" id="764299.STRIC_1512"/>
<dbReference type="GO" id="GO:0004519">
    <property type="term" value="F:endonuclease activity"/>
    <property type="evidence" value="ECO:0007669"/>
    <property type="project" value="UniProtKB-KW"/>
</dbReference>
<accession>G5K3Y8</accession>
<comment type="caution">
    <text evidence="3">The sequence shown here is derived from an EMBL/GenBank/DDBJ whole genome shotgun (WGS) entry which is preliminary data.</text>
</comment>
<proteinExistence type="predicted"/>
<dbReference type="Proteomes" id="UP000003330">
    <property type="component" value="Unassembled WGS sequence"/>
</dbReference>
<organism evidence="3 4">
    <name type="scientific">Streptococcus ictaluri 707-05</name>
    <dbReference type="NCBI Taxonomy" id="764299"/>
    <lineage>
        <taxon>Bacteria</taxon>
        <taxon>Bacillati</taxon>
        <taxon>Bacillota</taxon>
        <taxon>Bacilli</taxon>
        <taxon>Lactobacillales</taxon>
        <taxon>Streptococcaceae</taxon>
        <taxon>Streptococcus</taxon>
    </lineage>
</organism>
<sequence>MSKRKKQTQVINSLLLILLILGSSYLASSNFLADNHPLKELYHHLVGDSDSSQRRITSSHPSRPSEALASSVLTNQVKDQLGSSIEWNGAGAFVINQNKTTLNAKVSSLPYAQNETKVVQGQEVAWRANALLSKETRQYQKRHQDSTPYRYFKPAGWHQLHGLKGEYDHAVDRGHLLGYAIVGGLKSFDASMTNSANIATQLAWANQADEVDSTGQNYYEGQIRRALDAHKRVRYSVTLIYEGKNLVASGSHLEAKSADGSLEFNVFIPNVQKGLVVDYYSGKIRLGEPQPAE</sequence>
<keyword evidence="4" id="KW-1185">Reference proteome</keyword>
<evidence type="ECO:0000259" key="2">
    <source>
        <dbReference type="SMART" id="SM00892"/>
    </source>
</evidence>
<dbReference type="eggNOG" id="COG2169">
    <property type="taxonomic scope" value="Bacteria"/>
</dbReference>
<protein>
    <submittedName>
        <fullName evidence="3">DNA/RNA non-specific endonuclease-like protein</fullName>
    </submittedName>
</protein>
<dbReference type="EMBL" id="AEUX02000006">
    <property type="protein sequence ID" value="EHI69590.1"/>
    <property type="molecule type" value="Genomic_DNA"/>
</dbReference>
<evidence type="ECO:0000256" key="1">
    <source>
        <dbReference type="SAM" id="MobiDB-lite"/>
    </source>
</evidence>